<dbReference type="GO" id="GO:0004252">
    <property type="term" value="F:serine-type endopeptidase activity"/>
    <property type="evidence" value="ECO:0007669"/>
    <property type="project" value="InterPro"/>
</dbReference>
<dbReference type="Gene3D" id="2.40.10.10">
    <property type="entry name" value="Trypsin-like serine proteases"/>
    <property type="match status" value="1"/>
</dbReference>
<evidence type="ECO:0000256" key="1">
    <source>
        <dbReference type="ARBA" id="ARBA00004613"/>
    </source>
</evidence>
<keyword evidence="8" id="KW-0325">Glycoprotein</keyword>
<dbReference type="PANTHER" id="PTHR24252:SF7">
    <property type="entry name" value="HYALIN"/>
    <property type="match status" value="1"/>
</dbReference>
<dbReference type="SMART" id="SM00020">
    <property type="entry name" value="Tryp_SPc"/>
    <property type="match status" value="1"/>
</dbReference>
<evidence type="ECO:0000313" key="13">
    <source>
        <dbReference type="Proteomes" id="UP000663891"/>
    </source>
</evidence>
<dbReference type="InterPro" id="IPR018114">
    <property type="entry name" value="TRYPSIN_HIS"/>
</dbReference>
<dbReference type="Proteomes" id="UP000663891">
    <property type="component" value="Unassembled WGS sequence"/>
</dbReference>
<evidence type="ECO:0000313" key="12">
    <source>
        <dbReference type="EMBL" id="CAF1301371.1"/>
    </source>
</evidence>
<evidence type="ECO:0000256" key="9">
    <source>
        <dbReference type="RuleBase" id="RU363034"/>
    </source>
</evidence>
<reference evidence="12" key="1">
    <citation type="submission" date="2021-02" db="EMBL/GenBank/DDBJ databases">
        <authorList>
            <person name="Nowell W R."/>
        </authorList>
    </citation>
    <scope>NUCLEOTIDE SEQUENCE</scope>
</reference>
<accession>A0A815E2V3</accession>
<dbReference type="InterPro" id="IPR043504">
    <property type="entry name" value="Peptidase_S1_PA_chymotrypsin"/>
</dbReference>
<dbReference type="PROSITE" id="PS00134">
    <property type="entry name" value="TRYPSIN_HIS"/>
    <property type="match status" value="1"/>
</dbReference>
<dbReference type="InterPro" id="IPR001314">
    <property type="entry name" value="Peptidase_S1A"/>
</dbReference>
<evidence type="ECO:0000256" key="5">
    <source>
        <dbReference type="ARBA" id="ARBA00022801"/>
    </source>
</evidence>
<evidence type="ECO:0000256" key="4">
    <source>
        <dbReference type="ARBA" id="ARBA00022729"/>
    </source>
</evidence>
<dbReference type="OrthoDB" id="10002959at2759"/>
<dbReference type="InterPro" id="IPR025155">
    <property type="entry name" value="WxxW_domain"/>
</dbReference>
<dbReference type="GO" id="GO:0005576">
    <property type="term" value="C:extracellular region"/>
    <property type="evidence" value="ECO:0007669"/>
    <property type="project" value="UniProtKB-SubCell"/>
</dbReference>
<dbReference type="PRINTS" id="PR00722">
    <property type="entry name" value="CHYMOTRYPSIN"/>
</dbReference>
<dbReference type="CDD" id="cd00190">
    <property type="entry name" value="Tryp_SPc"/>
    <property type="match status" value="1"/>
</dbReference>
<evidence type="ECO:0000256" key="8">
    <source>
        <dbReference type="ARBA" id="ARBA00023180"/>
    </source>
</evidence>
<keyword evidence="6 9" id="KW-0720">Serine protease</keyword>
<evidence type="ECO:0000256" key="6">
    <source>
        <dbReference type="ARBA" id="ARBA00022825"/>
    </source>
</evidence>
<dbReference type="PROSITE" id="PS00135">
    <property type="entry name" value="TRYPSIN_SER"/>
    <property type="match status" value="1"/>
</dbReference>
<dbReference type="SUPFAM" id="SSF50494">
    <property type="entry name" value="Trypsin-like serine proteases"/>
    <property type="match status" value="1"/>
</dbReference>
<organism evidence="12 13">
    <name type="scientific">Adineta steineri</name>
    <dbReference type="NCBI Taxonomy" id="433720"/>
    <lineage>
        <taxon>Eukaryota</taxon>
        <taxon>Metazoa</taxon>
        <taxon>Spiralia</taxon>
        <taxon>Gnathifera</taxon>
        <taxon>Rotifera</taxon>
        <taxon>Eurotatoria</taxon>
        <taxon>Bdelloidea</taxon>
        <taxon>Adinetida</taxon>
        <taxon>Adinetidae</taxon>
        <taxon>Adineta</taxon>
    </lineage>
</organism>
<feature type="domain" description="Peptidase S1" evidence="11">
    <location>
        <begin position="160"/>
        <end position="389"/>
    </location>
</feature>
<comment type="subcellular location">
    <subcellularLocation>
        <location evidence="1">Secreted</location>
    </subcellularLocation>
</comment>
<dbReference type="AlphaFoldDB" id="A0A815E2V3"/>
<evidence type="ECO:0000256" key="2">
    <source>
        <dbReference type="ARBA" id="ARBA00022525"/>
    </source>
</evidence>
<keyword evidence="5 9" id="KW-0378">Hydrolase</keyword>
<proteinExistence type="predicted"/>
<keyword evidence="3 9" id="KW-0645">Protease</keyword>
<keyword evidence="7" id="KW-1015">Disulfide bond</keyword>
<comment type="caution">
    <text evidence="12">The sequence shown here is derived from an EMBL/GenBank/DDBJ whole genome shotgun (WGS) entry which is preliminary data.</text>
</comment>
<dbReference type="PROSITE" id="PS50240">
    <property type="entry name" value="TRYPSIN_DOM"/>
    <property type="match status" value="1"/>
</dbReference>
<dbReference type="PANTHER" id="PTHR24252">
    <property type="entry name" value="ACROSIN-RELATED"/>
    <property type="match status" value="1"/>
</dbReference>
<sequence>MFIIVLLLLQLNIGVFTQSIFDPAIYTESSCSDNNQWTVWFDSSDPNSAVGEFEITNHIQQSYPAFMCPSPIAIEVQTVKGESPAQTGDLFRITLKDGLLCLNQQVEGYKQKLCTDYKVRYCCLKTSIGQTSVATVTTPASIPTLNSCGRQSITPSTQRIVGGIEATPNSWPWIVSLQVRDHFCGGTLIDTRHVLTAAHCLTSAMTSQLRVVAGLHERLNKNTGRTQNIGVTRIFMHEQYNTVTQAHDIAVLRLSEPVQLNNYVSLICLPGPDPQESTPVTVAGWGSVHKGSQLPNALRQVTVKVTNAQAQAAYPAYFNAQRQIGAGMPYVGGKDSCQGDSGGPLMYNSNGQWYLSGVVSFGADCGLSNYPGVYTRTSTYLDWIQTKIKSN</sequence>
<name>A0A815E2V3_9BILA</name>
<evidence type="ECO:0000259" key="11">
    <source>
        <dbReference type="PROSITE" id="PS50240"/>
    </source>
</evidence>
<keyword evidence="2" id="KW-0964">Secreted</keyword>
<dbReference type="GO" id="GO:0006508">
    <property type="term" value="P:proteolysis"/>
    <property type="evidence" value="ECO:0007669"/>
    <property type="project" value="UniProtKB-KW"/>
</dbReference>
<dbReference type="EMBL" id="CAJNON010000521">
    <property type="protein sequence ID" value="CAF1301371.1"/>
    <property type="molecule type" value="Genomic_DNA"/>
</dbReference>
<protein>
    <recommendedName>
        <fullName evidence="11">Peptidase S1 domain-containing protein</fullName>
    </recommendedName>
</protein>
<keyword evidence="4 10" id="KW-0732">Signal</keyword>
<feature type="signal peptide" evidence="10">
    <location>
        <begin position="1"/>
        <end position="17"/>
    </location>
</feature>
<feature type="chain" id="PRO_5032969924" description="Peptidase S1 domain-containing protein" evidence="10">
    <location>
        <begin position="18"/>
        <end position="391"/>
    </location>
</feature>
<dbReference type="InterPro" id="IPR033116">
    <property type="entry name" value="TRYPSIN_SER"/>
</dbReference>
<evidence type="ECO:0000256" key="3">
    <source>
        <dbReference type="ARBA" id="ARBA00022670"/>
    </source>
</evidence>
<gene>
    <name evidence="12" type="ORF">VCS650_LOCUS31065</name>
</gene>
<dbReference type="InterPro" id="IPR009003">
    <property type="entry name" value="Peptidase_S1_PA"/>
</dbReference>
<dbReference type="Pfam" id="PF00089">
    <property type="entry name" value="Trypsin"/>
    <property type="match status" value="1"/>
</dbReference>
<dbReference type="Pfam" id="PF13330">
    <property type="entry name" value="Mucin2_WxxW"/>
    <property type="match status" value="1"/>
</dbReference>
<dbReference type="InterPro" id="IPR001254">
    <property type="entry name" value="Trypsin_dom"/>
</dbReference>
<evidence type="ECO:0000256" key="7">
    <source>
        <dbReference type="ARBA" id="ARBA00023157"/>
    </source>
</evidence>
<dbReference type="FunFam" id="2.40.10.10:FF:000003">
    <property type="entry name" value="Transmembrane serine protease 3"/>
    <property type="match status" value="1"/>
</dbReference>
<evidence type="ECO:0000256" key="10">
    <source>
        <dbReference type="SAM" id="SignalP"/>
    </source>
</evidence>